<dbReference type="PANTHER" id="PTHR40626">
    <property type="entry name" value="MIP31509P"/>
    <property type="match status" value="1"/>
</dbReference>
<dbReference type="InterPro" id="IPR007219">
    <property type="entry name" value="XnlR_reg_dom"/>
</dbReference>
<dbReference type="GO" id="GO:0000978">
    <property type="term" value="F:RNA polymerase II cis-regulatory region sequence-specific DNA binding"/>
    <property type="evidence" value="ECO:0007669"/>
    <property type="project" value="InterPro"/>
</dbReference>
<dbReference type="InterPro" id="IPR036236">
    <property type="entry name" value="Znf_C2H2_sf"/>
</dbReference>
<keyword evidence="11" id="KW-1185">Reference proteome</keyword>
<comment type="caution">
    <text evidence="10">The sequence shown here is derived from an EMBL/GenBank/DDBJ whole genome shotgun (WGS) entry which is preliminary data.</text>
</comment>
<dbReference type="Pfam" id="PF00096">
    <property type="entry name" value="zf-C2H2"/>
    <property type="match status" value="2"/>
</dbReference>
<evidence type="ECO:0000256" key="2">
    <source>
        <dbReference type="ARBA" id="ARBA00022723"/>
    </source>
</evidence>
<evidence type="ECO:0000313" key="10">
    <source>
        <dbReference type="EMBL" id="KAJ5538213.1"/>
    </source>
</evidence>
<dbReference type="GO" id="GO:0006351">
    <property type="term" value="P:DNA-templated transcription"/>
    <property type="evidence" value="ECO:0007669"/>
    <property type="project" value="InterPro"/>
</dbReference>
<evidence type="ECO:0000256" key="6">
    <source>
        <dbReference type="ARBA" id="ARBA00023242"/>
    </source>
</evidence>
<keyword evidence="2" id="KW-0479">Metal-binding</keyword>
<keyword evidence="4 7" id="KW-0863">Zinc-finger</keyword>
<keyword evidence="5" id="KW-0862">Zinc</keyword>
<feature type="region of interest" description="Disordered" evidence="8">
    <location>
        <begin position="488"/>
        <end position="513"/>
    </location>
</feature>
<evidence type="ECO:0000256" key="4">
    <source>
        <dbReference type="ARBA" id="ARBA00022771"/>
    </source>
</evidence>
<dbReference type="Pfam" id="PF04082">
    <property type="entry name" value="Fungal_trans"/>
    <property type="match status" value="1"/>
</dbReference>
<dbReference type="GO" id="GO:0008270">
    <property type="term" value="F:zinc ion binding"/>
    <property type="evidence" value="ECO:0007669"/>
    <property type="project" value="UniProtKB-KW"/>
</dbReference>
<dbReference type="Proteomes" id="UP001220324">
    <property type="component" value="Unassembled WGS sequence"/>
</dbReference>
<feature type="domain" description="C2H2-type" evidence="9">
    <location>
        <begin position="9"/>
        <end position="38"/>
    </location>
</feature>
<dbReference type="CDD" id="cd12148">
    <property type="entry name" value="fungal_TF_MHR"/>
    <property type="match status" value="1"/>
</dbReference>
<feature type="domain" description="C2H2-type" evidence="9">
    <location>
        <begin position="39"/>
        <end position="61"/>
    </location>
</feature>
<dbReference type="PANTHER" id="PTHR40626:SF11">
    <property type="entry name" value="ZINC FINGER PROTEIN YPR022C"/>
    <property type="match status" value="1"/>
</dbReference>
<evidence type="ECO:0000256" key="7">
    <source>
        <dbReference type="PROSITE-ProRule" id="PRU00042"/>
    </source>
</evidence>
<dbReference type="GO" id="GO:0000785">
    <property type="term" value="C:chromatin"/>
    <property type="evidence" value="ECO:0007669"/>
    <property type="project" value="TreeGrafter"/>
</dbReference>
<dbReference type="SMART" id="SM00355">
    <property type="entry name" value="ZnF_C2H2"/>
    <property type="match status" value="2"/>
</dbReference>
<dbReference type="GO" id="GO:0000981">
    <property type="term" value="F:DNA-binding transcription factor activity, RNA polymerase II-specific"/>
    <property type="evidence" value="ECO:0007669"/>
    <property type="project" value="InterPro"/>
</dbReference>
<comment type="subcellular location">
    <subcellularLocation>
        <location evidence="1">Nucleus</location>
    </subcellularLocation>
</comment>
<evidence type="ECO:0000256" key="8">
    <source>
        <dbReference type="SAM" id="MobiDB-lite"/>
    </source>
</evidence>
<sequence>MSRARSHSYTCKEEGCGRTFLRKEHLQRHRLNHEPEKIFSCDICPKIFVRRDLYQRHKSRHEKGMFFRNSGGTVNLSSKDSASIDILPVENIMQDADHVHGSELPHMDEMEDETQFSAIPSTGIGETIAPFWGDMVELQTLRDDIDWLFEPLQDIPKLSEPGPSECDISLPNFDFPTIWQAEAIPEDDVDEIVHRSPADIAEWSLAHSNLLIALDQLGMNILHSPFFEVENLKMFHDLYFHHYHPHFPIFHRPTLIISEIEPLLLITLLTLGSTMAEDPNLYELGQCVHDSLRLIIISSGSFSPPIPLWCLQALLMIQAHGKMKSSRKNYEMAHVFHGSILTMMKRGSIYPATSTFRARSQMGDLRHEWRQWVDEESWRRSAFFAFCMDAQHACLFGHSPILSVSDMRMALPCKESLWESTSPESWYELIQSEGKTQPAQFLPTLKKLLQEAIAPAVFSEYSRFVLLHGLMSLQSHLQSMSRLTLGIERGNNSDSKGRPGSTLGNARRPAPNSTPPWANMISLAITAWSDCLLSLQPSLCLEAARPLHRIAQITLHVNMVDLLTLAMDPDHLGSAHARSTYDKARARILEWCTTDSAREAVRYSLLLVQETMFSGHMYRARDDNIAPRPWCLYMATLTLWMYGVMTEGSPISLSDQTDQGSAEEYLIRMTRALKGILPAPVGANQTSGLIQAVRDALEDCRWELLQDAHRVLGRLCGGQSI</sequence>
<keyword evidence="3" id="KW-0677">Repeat</keyword>
<dbReference type="GO" id="GO:0005634">
    <property type="term" value="C:nucleus"/>
    <property type="evidence" value="ECO:0007669"/>
    <property type="project" value="UniProtKB-SubCell"/>
</dbReference>
<dbReference type="InterPro" id="IPR051059">
    <property type="entry name" value="VerF-like"/>
</dbReference>
<reference evidence="10 11" key="1">
    <citation type="journal article" date="2023" name="IMA Fungus">
        <title>Comparative genomic study of the Penicillium genus elucidates a diverse pangenome and 15 lateral gene transfer events.</title>
        <authorList>
            <person name="Petersen C."/>
            <person name="Sorensen T."/>
            <person name="Nielsen M.R."/>
            <person name="Sondergaard T.E."/>
            <person name="Sorensen J.L."/>
            <person name="Fitzpatrick D.A."/>
            <person name="Frisvad J.C."/>
            <person name="Nielsen K.L."/>
        </authorList>
    </citation>
    <scope>NUCLEOTIDE SEQUENCE [LARGE SCALE GENOMIC DNA]</scope>
    <source>
        <strain evidence="10 11">IBT 35679</strain>
    </source>
</reference>
<organism evidence="10 11">
    <name type="scientific">Penicillium frequentans</name>
    <dbReference type="NCBI Taxonomy" id="3151616"/>
    <lineage>
        <taxon>Eukaryota</taxon>
        <taxon>Fungi</taxon>
        <taxon>Dikarya</taxon>
        <taxon>Ascomycota</taxon>
        <taxon>Pezizomycotina</taxon>
        <taxon>Eurotiomycetes</taxon>
        <taxon>Eurotiomycetidae</taxon>
        <taxon>Eurotiales</taxon>
        <taxon>Aspergillaceae</taxon>
        <taxon>Penicillium</taxon>
    </lineage>
</organism>
<dbReference type="AlphaFoldDB" id="A0AAD6GD01"/>
<evidence type="ECO:0000256" key="1">
    <source>
        <dbReference type="ARBA" id="ARBA00004123"/>
    </source>
</evidence>
<keyword evidence="6" id="KW-0539">Nucleus</keyword>
<accession>A0AAD6GD01</accession>
<dbReference type="PROSITE" id="PS00028">
    <property type="entry name" value="ZINC_FINGER_C2H2_1"/>
    <property type="match status" value="2"/>
</dbReference>
<dbReference type="SUPFAM" id="SSF57667">
    <property type="entry name" value="beta-beta-alpha zinc fingers"/>
    <property type="match status" value="1"/>
</dbReference>
<evidence type="ECO:0000259" key="9">
    <source>
        <dbReference type="PROSITE" id="PS50157"/>
    </source>
</evidence>
<protein>
    <recommendedName>
        <fullName evidence="9">C2H2-type domain-containing protein</fullName>
    </recommendedName>
</protein>
<dbReference type="PROSITE" id="PS50157">
    <property type="entry name" value="ZINC_FINGER_C2H2_2"/>
    <property type="match status" value="2"/>
</dbReference>
<evidence type="ECO:0000256" key="5">
    <source>
        <dbReference type="ARBA" id="ARBA00022833"/>
    </source>
</evidence>
<evidence type="ECO:0000313" key="11">
    <source>
        <dbReference type="Proteomes" id="UP001220324"/>
    </source>
</evidence>
<gene>
    <name evidence="10" type="ORF">N7494_007692</name>
</gene>
<dbReference type="InterPro" id="IPR013087">
    <property type="entry name" value="Znf_C2H2_type"/>
</dbReference>
<evidence type="ECO:0000256" key="3">
    <source>
        <dbReference type="ARBA" id="ARBA00022737"/>
    </source>
</evidence>
<dbReference type="EMBL" id="JAQIZZ010000006">
    <property type="protein sequence ID" value="KAJ5538213.1"/>
    <property type="molecule type" value="Genomic_DNA"/>
</dbReference>
<name>A0AAD6GD01_9EURO</name>
<proteinExistence type="predicted"/>
<dbReference type="Gene3D" id="3.30.160.60">
    <property type="entry name" value="Classic Zinc Finger"/>
    <property type="match status" value="1"/>
</dbReference>